<feature type="signal peptide" evidence="1">
    <location>
        <begin position="1"/>
        <end position="16"/>
    </location>
</feature>
<evidence type="ECO:0000256" key="1">
    <source>
        <dbReference type="SAM" id="SignalP"/>
    </source>
</evidence>
<protein>
    <submittedName>
        <fullName evidence="2">Uncharacterized protein</fullName>
    </submittedName>
</protein>
<organism evidence="2 3">
    <name type="scientific">Vigna angularis var. angularis</name>
    <dbReference type="NCBI Taxonomy" id="157739"/>
    <lineage>
        <taxon>Eukaryota</taxon>
        <taxon>Viridiplantae</taxon>
        <taxon>Streptophyta</taxon>
        <taxon>Embryophyta</taxon>
        <taxon>Tracheophyta</taxon>
        <taxon>Spermatophyta</taxon>
        <taxon>Magnoliopsida</taxon>
        <taxon>eudicotyledons</taxon>
        <taxon>Gunneridae</taxon>
        <taxon>Pentapetalae</taxon>
        <taxon>rosids</taxon>
        <taxon>fabids</taxon>
        <taxon>Fabales</taxon>
        <taxon>Fabaceae</taxon>
        <taxon>Papilionoideae</taxon>
        <taxon>50 kb inversion clade</taxon>
        <taxon>NPAAA clade</taxon>
        <taxon>indigoferoid/millettioid clade</taxon>
        <taxon>Phaseoleae</taxon>
        <taxon>Vigna</taxon>
    </lineage>
</organism>
<evidence type="ECO:0000313" key="2">
    <source>
        <dbReference type="EMBL" id="BAT83367.1"/>
    </source>
</evidence>
<proteinExistence type="predicted"/>
<reference evidence="2 3" key="1">
    <citation type="journal article" date="2015" name="Sci. Rep.">
        <title>The power of single molecule real-time sequencing technology in the de novo assembly of a eukaryotic genome.</title>
        <authorList>
            <person name="Sakai H."/>
            <person name="Naito K."/>
            <person name="Ogiso-Tanaka E."/>
            <person name="Takahashi Y."/>
            <person name="Iseki K."/>
            <person name="Muto C."/>
            <person name="Satou K."/>
            <person name="Teruya K."/>
            <person name="Shiroma A."/>
            <person name="Shimoji M."/>
            <person name="Hirano T."/>
            <person name="Itoh T."/>
            <person name="Kaga A."/>
            <person name="Tomooka N."/>
        </authorList>
    </citation>
    <scope>NUCLEOTIDE SEQUENCE [LARGE SCALE GENOMIC DNA]</scope>
    <source>
        <strain evidence="3">cv. Shumari</strain>
    </source>
</reference>
<dbReference type="AlphaFoldDB" id="A0A0S3RRV4"/>
<keyword evidence="1" id="KW-0732">Signal</keyword>
<name>A0A0S3RRV4_PHAAN</name>
<dbReference type="Proteomes" id="UP000291084">
    <property type="component" value="Chromosome 4"/>
</dbReference>
<sequence>MVGATVKGFWLKTVGAVRFVHILSLSWCREAVMDVGCRESSISCFSVGKLLWCREALVEGGFQNPCIVEVANFEYVDEAEAATEEAADQKRALENVNSSERTHC</sequence>
<evidence type="ECO:0000313" key="3">
    <source>
        <dbReference type="Proteomes" id="UP000291084"/>
    </source>
</evidence>
<accession>A0A0S3RRV4</accession>
<dbReference type="EMBL" id="AP015037">
    <property type="protein sequence ID" value="BAT83367.1"/>
    <property type="molecule type" value="Genomic_DNA"/>
</dbReference>
<feature type="chain" id="PRO_5006617323" evidence="1">
    <location>
        <begin position="17"/>
        <end position="104"/>
    </location>
</feature>
<keyword evidence="3" id="KW-1185">Reference proteome</keyword>
<gene>
    <name evidence="2" type="primary">Vigan.04G050500</name>
    <name evidence="2" type="ORF">VIGAN_04050500</name>
</gene>